<organism evidence="2 3">
    <name type="scientific">Eumeta variegata</name>
    <name type="common">Bagworm moth</name>
    <name type="synonym">Eumeta japonica</name>
    <dbReference type="NCBI Taxonomy" id="151549"/>
    <lineage>
        <taxon>Eukaryota</taxon>
        <taxon>Metazoa</taxon>
        <taxon>Ecdysozoa</taxon>
        <taxon>Arthropoda</taxon>
        <taxon>Hexapoda</taxon>
        <taxon>Insecta</taxon>
        <taxon>Pterygota</taxon>
        <taxon>Neoptera</taxon>
        <taxon>Endopterygota</taxon>
        <taxon>Lepidoptera</taxon>
        <taxon>Glossata</taxon>
        <taxon>Ditrysia</taxon>
        <taxon>Tineoidea</taxon>
        <taxon>Psychidae</taxon>
        <taxon>Oiketicinae</taxon>
        <taxon>Eumeta</taxon>
    </lineage>
</organism>
<dbReference type="AlphaFoldDB" id="A0A4C1WPW3"/>
<name>A0A4C1WPW3_EUMVA</name>
<protein>
    <submittedName>
        <fullName evidence="2">Uncharacterized protein</fullName>
    </submittedName>
</protein>
<evidence type="ECO:0000313" key="2">
    <source>
        <dbReference type="EMBL" id="GBP53033.1"/>
    </source>
</evidence>
<dbReference type="EMBL" id="BGZK01000615">
    <property type="protein sequence ID" value="GBP53033.1"/>
    <property type="molecule type" value="Genomic_DNA"/>
</dbReference>
<feature type="region of interest" description="Disordered" evidence="1">
    <location>
        <begin position="78"/>
        <end position="113"/>
    </location>
</feature>
<feature type="compositionally biased region" description="Basic and acidic residues" evidence="1">
    <location>
        <begin position="102"/>
        <end position="113"/>
    </location>
</feature>
<reference evidence="2 3" key="1">
    <citation type="journal article" date="2019" name="Commun. Biol.">
        <title>The bagworm genome reveals a unique fibroin gene that provides high tensile strength.</title>
        <authorList>
            <person name="Kono N."/>
            <person name="Nakamura H."/>
            <person name="Ohtoshi R."/>
            <person name="Tomita M."/>
            <person name="Numata K."/>
            <person name="Arakawa K."/>
        </authorList>
    </citation>
    <scope>NUCLEOTIDE SEQUENCE [LARGE SCALE GENOMIC DNA]</scope>
</reference>
<sequence length="113" mass="12893">MLDAVQRSVALKACRAHRTVSLHSALILARLLPLDIRVREVAWLYEVERGRFRDTFVDRELERPVYFADLPHPRAEIGYEASRTSTPDGGPSRRRRAAHFTDGSRIEGKVGRP</sequence>
<dbReference type="OrthoDB" id="411823at2759"/>
<keyword evidence="3" id="KW-1185">Reference proteome</keyword>
<evidence type="ECO:0000256" key="1">
    <source>
        <dbReference type="SAM" id="MobiDB-lite"/>
    </source>
</evidence>
<gene>
    <name evidence="2" type="ORF">EVAR_43318_1</name>
</gene>
<comment type="caution">
    <text evidence="2">The sequence shown here is derived from an EMBL/GenBank/DDBJ whole genome shotgun (WGS) entry which is preliminary data.</text>
</comment>
<accession>A0A4C1WPW3</accession>
<dbReference type="Proteomes" id="UP000299102">
    <property type="component" value="Unassembled WGS sequence"/>
</dbReference>
<evidence type="ECO:0000313" key="3">
    <source>
        <dbReference type="Proteomes" id="UP000299102"/>
    </source>
</evidence>
<proteinExistence type="predicted"/>